<accession>A0A9D9DTA6</accession>
<dbReference type="EMBL" id="JADIMX010000006">
    <property type="protein sequence ID" value="MBO8433742.1"/>
    <property type="molecule type" value="Genomic_DNA"/>
</dbReference>
<sequence length="98" mass="11285">MSDFNEDFEEFEIVTMTDEDTNEEIEFAIIDNTKHKGNRYLLVVESNSIDDEESEALILKEVSLEGSDVTYALVEDDDEFDEVADIFSKNGEEYDVEL</sequence>
<reference evidence="1" key="2">
    <citation type="journal article" date="2021" name="PeerJ">
        <title>Extensive microbial diversity within the chicken gut microbiome revealed by metagenomics and culture.</title>
        <authorList>
            <person name="Gilroy R."/>
            <person name="Ravi A."/>
            <person name="Getino M."/>
            <person name="Pursley I."/>
            <person name="Horton D.L."/>
            <person name="Alikhan N.F."/>
            <person name="Baker D."/>
            <person name="Gharbi K."/>
            <person name="Hall N."/>
            <person name="Watson M."/>
            <person name="Adriaenssens E.M."/>
            <person name="Foster-Nyarko E."/>
            <person name="Jarju S."/>
            <person name="Secka A."/>
            <person name="Antonio M."/>
            <person name="Oren A."/>
            <person name="Chaudhuri R.R."/>
            <person name="La Ragione R."/>
            <person name="Hildebrand F."/>
            <person name="Pallen M.J."/>
        </authorList>
    </citation>
    <scope>NUCLEOTIDE SEQUENCE</scope>
    <source>
        <strain evidence="1">F6-4510</strain>
    </source>
</reference>
<organism evidence="1 2">
    <name type="scientific">Candidatus Fimicola merdigallinarum</name>
    <dbReference type="NCBI Taxonomy" id="2840819"/>
    <lineage>
        <taxon>Bacteria</taxon>
        <taxon>Bacillati</taxon>
        <taxon>Bacillota</taxon>
        <taxon>Clostridia</taxon>
        <taxon>Lachnospirales</taxon>
        <taxon>Lachnospiraceae</taxon>
        <taxon>Lachnospiraceae incertae sedis</taxon>
        <taxon>Candidatus Fimicola</taxon>
    </lineage>
</organism>
<dbReference type="AlphaFoldDB" id="A0A9D9DTA6"/>
<protein>
    <submittedName>
        <fullName evidence="1">DUF1292 domain-containing protein</fullName>
    </submittedName>
</protein>
<reference evidence="1" key="1">
    <citation type="submission" date="2020-10" db="EMBL/GenBank/DDBJ databases">
        <authorList>
            <person name="Gilroy R."/>
        </authorList>
    </citation>
    <scope>NUCLEOTIDE SEQUENCE</scope>
    <source>
        <strain evidence="1">F6-4510</strain>
    </source>
</reference>
<proteinExistence type="predicted"/>
<gene>
    <name evidence="1" type="ORF">IAC55_00285</name>
</gene>
<dbReference type="Pfam" id="PF06949">
    <property type="entry name" value="DUF1292"/>
    <property type="match status" value="1"/>
</dbReference>
<comment type="caution">
    <text evidence="1">The sequence shown here is derived from an EMBL/GenBank/DDBJ whole genome shotgun (WGS) entry which is preliminary data.</text>
</comment>
<dbReference type="Proteomes" id="UP000823611">
    <property type="component" value="Unassembled WGS sequence"/>
</dbReference>
<dbReference type="InterPro" id="IPR009711">
    <property type="entry name" value="UPF0473"/>
</dbReference>
<evidence type="ECO:0000313" key="1">
    <source>
        <dbReference type="EMBL" id="MBO8433742.1"/>
    </source>
</evidence>
<evidence type="ECO:0000313" key="2">
    <source>
        <dbReference type="Proteomes" id="UP000823611"/>
    </source>
</evidence>
<name>A0A9D9DTA6_9FIRM</name>